<dbReference type="SUPFAM" id="SSF52218">
    <property type="entry name" value="Flavoproteins"/>
    <property type="match status" value="1"/>
</dbReference>
<dbReference type="Gene3D" id="3.40.50.360">
    <property type="match status" value="1"/>
</dbReference>
<sequence>MYTQCLPGGPPMSASTTPAAVSVAASAAPAGGSADRLRLAVIVGSTRGGRFGPTVATWLSGIAAERDDLDVDVVDLVATPLPSAMPGYGQAPDPADAALMAAVTPRLAAADAFVVVTPEYNHSYPAALKNLIDLHFAEWQAKPVGFVAYGGLSGGLRAVEHLRQVFAELHAVTVRETVSFHGAAATFDGPEPRDAESCGKAARTLLDQVVWWARALRDAKAVRPYGS</sequence>
<proteinExistence type="predicted"/>
<dbReference type="InterPro" id="IPR005025">
    <property type="entry name" value="FMN_Rdtase-like_dom"/>
</dbReference>
<dbReference type="PANTHER" id="PTHR30543:SF21">
    <property type="entry name" value="NAD(P)H-DEPENDENT FMN REDUCTASE LOT6"/>
    <property type="match status" value="1"/>
</dbReference>
<name>A0ABP9GKN3_9ACTN</name>
<comment type="caution">
    <text evidence="2">The sequence shown here is derived from an EMBL/GenBank/DDBJ whole genome shotgun (WGS) entry which is preliminary data.</text>
</comment>
<dbReference type="InterPro" id="IPR029039">
    <property type="entry name" value="Flavoprotein-like_sf"/>
</dbReference>
<reference evidence="3" key="1">
    <citation type="journal article" date="2019" name="Int. J. Syst. Evol. Microbiol.">
        <title>The Global Catalogue of Microorganisms (GCM) 10K type strain sequencing project: providing services to taxonomists for standard genome sequencing and annotation.</title>
        <authorList>
            <consortium name="The Broad Institute Genomics Platform"/>
            <consortium name="The Broad Institute Genome Sequencing Center for Infectious Disease"/>
            <person name="Wu L."/>
            <person name="Ma J."/>
        </authorList>
    </citation>
    <scope>NUCLEOTIDE SEQUENCE [LARGE SCALE GENOMIC DNA]</scope>
    <source>
        <strain evidence="3">JCM 17986</strain>
    </source>
</reference>
<evidence type="ECO:0000259" key="1">
    <source>
        <dbReference type="Pfam" id="PF03358"/>
    </source>
</evidence>
<feature type="domain" description="NADPH-dependent FMN reductase-like" evidence="1">
    <location>
        <begin position="38"/>
        <end position="183"/>
    </location>
</feature>
<dbReference type="InterPro" id="IPR050712">
    <property type="entry name" value="NAD(P)H-dep_reductase"/>
</dbReference>
<protein>
    <submittedName>
        <fullName evidence="2">NAD(P)H-dependent oxidoreductase</fullName>
    </submittedName>
</protein>
<keyword evidence="3" id="KW-1185">Reference proteome</keyword>
<organism evidence="2 3">
    <name type="scientific">Yinghuangia aomiensis</name>
    <dbReference type="NCBI Taxonomy" id="676205"/>
    <lineage>
        <taxon>Bacteria</taxon>
        <taxon>Bacillati</taxon>
        <taxon>Actinomycetota</taxon>
        <taxon>Actinomycetes</taxon>
        <taxon>Kitasatosporales</taxon>
        <taxon>Streptomycetaceae</taxon>
        <taxon>Yinghuangia</taxon>
    </lineage>
</organism>
<dbReference type="Pfam" id="PF03358">
    <property type="entry name" value="FMN_red"/>
    <property type="match status" value="1"/>
</dbReference>
<gene>
    <name evidence="2" type="ORF">GCM10023205_02350</name>
</gene>
<evidence type="ECO:0000313" key="2">
    <source>
        <dbReference type="EMBL" id="GAA4946147.1"/>
    </source>
</evidence>
<accession>A0ABP9GKN3</accession>
<dbReference type="EMBL" id="BAABHS010000001">
    <property type="protein sequence ID" value="GAA4946147.1"/>
    <property type="molecule type" value="Genomic_DNA"/>
</dbReference>
<evidence type="ECO:0000313" key="3">
    <source>
        <dbReference type="Proteomes" id="UP001500466"/>
    </source>
</evidence>
<dbReference type="Proteomes" id="UP001500466">
    <property type="component" value="Unassembled WGS sequence"/>
</dbReference>
<dbReference type="PANTHER" id="PTHR30543">
    <property type="entry name" value="CHROMATE REDUCTASE"/>
    <property type="match status" value="1"/>
</dbReference>